<dbReference type="AlphaFoldDB" id="A0A955L0W0"/>
<evidence type="ECO:0000313" key="2">
    <source>
        <dbReference type="Proteomes" id="UP000745577"/>
    </source>
</evidence>
<proteinExistence type="predicted"/>
<dbReference type="Proteomes" id="UP000745577">
    <property type="component" value="Unassembled WGS sequence"/>
</dbReference>
<gene>
    <name evidence="1" type="ORF">KC675_01800</name>
</gene>
<accession>A0A955L0W0</accession>
<comment type="caution">
    <text evidence="1">The sequence shown here is derived from an EMBL/GenBank/DDBJ whole genome shotgun (WGS) entry which is preliminary data.</text>
</comment>
<organism evidence="1 2">
    <name type="scientific">Candidatus Dojkabacteria bacterium</name>
    <dbReference type="NCBI Taxonomy" id="2099670"/>
    <lineage>
        <taxon>Bacteria</taxon>
        <taxon>Candidatus Dojkabacteria</taxon>
    </lineage>
</organism>
<sequence length="688" mass="77191">MSTEGTTPLLNGETMKKEGDLMTYRELIDTLSEFGTVQTTPGRDLDGNLNGSAVLSLIVREGEGVLAGTEYTVLVPDRKWRRVTKKDASGEVVEVNVQKDPEAFQESEVSVLMLNPTDSASEVTDKEKELADWNIKHNLDPETKTIGPEIEFNLSLENKVENFNDEVLGIVVNGIYELMACQRELGIDPPVSDTAELMLATHELLREVMVEAENKDALVNLAGTSPDLRIQQIRSLKIGDPSKYAVYVDFLSHQLAIMMEENLKLVPAETKENWDRIAKGNGFEGGLEGMLDQVKDLSHWLMNAGHVSINVEADKKTGFVSPNILKSTANLMIYFRTLVDGLTYSGGHTFGQDVLIEGKKVADARHVLNQVMLTASPADMLEPDRNLRDTIVCRMLEGQSIHPDRAGLATLIQELVMPNTHGDARLRVSIGLEKLLLILESNRNGDPEPAKGKTNNTRIEYTGRSMTPDRELYKYSVDMQEIIYKAANLATIDGYTDVFLWLNEVVGLDIDPETEYATNLDQRLLEQNSALLGEFNGAKLNNLETLTNYVNQRLLLDYQSTHPSAIGAIEGINALRNVETLRIEINKLENGKDKLLYYMSNKMGNWGEFENLLSERDIKEMILYLEHEYMPGKDWSTSSQMVADQNDPGVIERIIDERLSKMGIIDPNLGDLIMRLRHAYLRKQIYLL</sequence>
<evidence type="ECO:0000313" key="1">
    <source>
        <dbReference type="EMBL" id="MCA9379891.1"/>
    </source>
</evidence>
<reference evidence="1" key="2">
    <citation type="journal article" date="2021" name="Microbiome">
        <title>Successional dynamics and alternative stable states in a saline activated sludge microbial community over 9 years.</title>
        <authorList>
            <person name="Wang Y."/>
            <person name="Ye J."/>
            <person name="Ju F."/>
            <person name="Liu L."/>
            <person name="Boyd J.A."/>
            <person name="Deng Y."/>
            <person name="Parks D.H."/>
            <person name="Jiang X."/>
            <person name="Yin X."/>
            <person name="Woodcroft B.J."/>
            <person name="Tyson G.W."/>
            <person name="Hugenholtz P."/>
            <person name="Polz M.F."/>
            <person name="Zhang T."/>
        </authorList>
    </citation>
    <scope>NUCLEOTIDE SEQUENCE</scope>
    <source>
        <strain evidence="1">HKST-UBA15</strain>
    </source>
</reference>
<name>A0A955L0W0_9BACT</name>
<protein>
    <submittedName>
        <fullName evidence="1">Uncharacterized protein</fullName>
    </submittedName>
</protein>
<reference evidence="1" key="1">
    <citation type="submission" date="2020-04" db="EMBL/GenBank/DDBJ databases">
        <authorList>
            <person name="Zhang T."/>
        </authorList>
    </citation>
    <scope>NUCLEOTIDE SEQUENCE</scope>
    <source>
        <strain evidence="1">HKST-UBA15</strain>
    </source>
</reference>
<dbReference type="EMBL" id="JAGQLL010000016">
    <property type="protein sequence ID" value="MCA9379891.1"/>
    <property type="molecule type" value="Genomic_DNA"/>
</dbReference>